<feature type="region of interest" description="Disordered" evidence="1">
    <location>
        <begin position="1"/>
        <end position="35"/>
    </location>
</feature>
<evidence type="ECO:0000313" key="3">
    <source>
        <dbReference type="Proteomes" id="UP000708208"/>
    </source>
</evidence>
<accession>A0A8J2JHV0</accession>
<feature type="non-terminal residue" evidence="2">
    <location>
        <position position="1"/>
    </location>
</feature>
<organism evidence="2 3">
    <name type="scientific">Allacma fusca</name>
    <dbReference type="NCBI Taxonomy" id="39272"/>
    <lineage>
        <taxon>Eukaryota</taxon>
        <taxon>Metazoa</taxon>
        <taxon>Ecdysozoa</taxon>
        <taxon>Arthropoda</taxon>
        <taxon>Hexapoda</taxon>
        <taxon>Collembola</taxon>
        <taxon>Symphypleona</taxon>
        <taxon>Sminthuridae</taxon>
        <taxon>Allacma</taxon>
    </lineage>
</organism>
<evidence type="ECO:0000256" key="1">
    <source>
        <dbReference type="SAM" id="MobiDB-lite"/>
    </source>
</evidence>
<sequence length="77" mass="8814">DLNGHPFTWETPRFSFSNPGEPYHEHNQITHGESTSPPISALLTSFSIPSQHNYHNAFKNTIPMRIQAPSMIIIYTY</sequence>
<comment type="caution">
    <text evidence="2">The sequence shown here is derived from an EMBL/GenBank/DDBJ whole genome shotgun (WGS) entry which is preliminary data.</text>
</comment>
<dbReference type="EMBL" id="CAJVCH010071218">
    <property type="protein sequence ID" value="CAG7720505.1"/>
    <property type="molecule type" value="Genomic_DNA"/>
</dbReference>
<reference evidence="2" key="1">
    <citation type="submission" date="2021-06" db="EMBL/GenBank/DDBJ databases">
        <authorList>
            <person name="Hodson N. C."/>
            <person name="Mongue J. A."/>
            <person name="Jaron S. K."/>
        </authorList>
    </citation>
    <scope>NUCLEOTIDE SEQUENCE</scope>
</reference>
<protein>
    <submittedName>
        <fullName evidence="2">Uncharacterized protein</fullName>
    </submittedName>
</protein>
<keyword evidence="3" id="KW-1185">Reference proteome</keyword>
<proteinExistence type="predicted"/>
<dbReference type="AlphaFoldDB" id="A0A8J2JHV0"/>
<evidence type="ECO:0000313" key="2">
    <source>
        <dbReference type="EMBL" id="CAG7720505.1"/>
    </source>
</evidence>
<dbReference type="Proteomes" id="UP000708208">
    <property type="component" value="Unassembled WGS sequence"/>
</dbReference>
<name>A0A8J2JHV0_9HEXA</name>
<gene>
    <name evidence="2" type="ORF">AFUS01_LOCUS9778</name>
</gene>